<dbReference type="PANTHER" id="PTHR11228:SF7">
    <property type="entry name" value="PQQA PEPTIDE CYCLASE"/>
    <property type="match status" value="1"/>
</dbReference>
<keyword evidence="2" id="KW-0479">Metal-binding</keyword>
<keyword evidence="6" id="KW-0614">Plasmid</keyword>
<geneLocation type="plasmid" evidence="6 7">
    <name>pHIC</name>
</geneLocation>
<dbReference type="PROSITE" id="PS51918">
    <property type="entry name" value="RADICAL_SAM"/>
    <property type="match status" value="1"/>
</dbReference>
<dbReference type="KEGG" id="haby:HLVA_21660"/>
<dbReference type="InterPro" id="IPR058240">
    <property type="entry name" value="rSAM_sf"/>
</dbReference>
<name>A0AAU9DNF1_9FUSO</name>
<evidence type="ECO:0000256" key="4">
    <source>
        <dbReference type="ARBA" id="ARBA00023014"/>
    </source>
</evidence>
<dbReference type="EMBL" id="AP027060">
    <property type="protein sequence ID" value="BDU51597.1"/>
    <property type="molecule type" value="Genomic_DNA"/>
</dbReference>
<keyword evidence="4" id="KW-0411">Iron-sulfur</keyword>
<dbReference type="InterPro" id="IPR007197">
    <property type="entry name" value="rSAM"/>
</dbReference>
<dbReference type="SFLD" id="SFLDS00029">
    <property type="entry name" value="Radical_SAM"/>
    <property type="match status" value="1"/>
</dbReference>
<feature type="domain" description="Radical SAM core" evidence="5">
    <location>
        <begin position="73"/>
        <end position="287"/>
    </location>
</feature>
<dbReference type="PANTHER" id="PTHR11228">
    <property type="entry name" value="RADICAL SAM DOMAIN PROTEIN"/>
    <property type="match status" value="1"/>
</dbReference>
<dbReference type="SMART" id="SM00729">
    <property type="entry name" value="Elp3"/>
    <property type="match status" value="1"/>
</dbReference>
<accession>A0AAU9DNF1</accession>
<dbReference type="Gene3D" id="3.20.20.70">
    <property type="entry name" value="Aldolase class I"/>
    <property type="match status" value="1"/>
</dbReference>
<dbReference type="Pfam" id="PF04055">
    <property type="entry name" value="Radical_SAM"/>
    <property type="match status" value="1"/>
</dbReference>
<dbReference type="GO" id="GO:0046872">
    <property type="term" value="F:metal ion binding"/>
    <property type="evidence" value="ECO:0007669"/>
    <property type="project" value="UniProtKB-KW"/>
</dbReference>
<evidence type="ECO:0000313" key="7">
    <source>
        <dbReference type="Proteomes" id="UP001321582"/>
    </source>
</evidence>
<keyword evidence="7" id="KW-1185">Reference proteome</keyword>
<dbReference type="SUPFAM" id="SSF102114">
    <property type="entry name" value="Radical SAM enzymes"/>
    <property type="match status" value="1"/>
</dbReference>
<dbReference type="Proteomes" id="UP001321582">
    <property type="component" value="Plasmid pHIC"/>
</dbReference>
<keyword evidence="3" id="KW-0408">Iron</keyword>
<evidence type="ECO:0000313" key="6">
    <source>
        <dbReference type="EMBL" id="BDU51597.1"/>
    </source>
</evidence>
<dbReference type="SFLD" id="SFLDG01386">
    <property type="entry name" value="main_SPASM_domain-containing"/>
    <property type="match status" value="1"/>
</dbReference>
<dbReference type="GO" id="GO:0003824">
    <property type="term" value="F:catalytic activity"/>
    <property type="evidence" value="ECO:0007669"/>
    <property type="project" value="InterPro"/>
</dbReference>
<dbReference type="AlphaFoldDB" id="A0AAU9DNF1"/>
<gene>
    <name evidence="6" type="ORF">HLVA_21660</name>
</gene>
<proteinExistence type="predicted"/>
<dbReference type="InterPro" id="IPR050377">
    <property type="entry name" value="Radical_SAM_PqqE_MftC-like"/>
</dbReference>
<dbReference type="RefSeq" id="WP_307905468.1">
    <property type="nucleotide sequence ID" value="NZ_AP027060.1"/>
</dbReference>
<evidence type="ECO:0000256" key="1">
    <source>
        <dbReference type="ARBA" id="ARBA00022691"/>
    </source>
</evidence>
<dbReference type="SFLD" id="SFLDG01067">
    <property type="entry name" value="SPASM/twitch_domain_containing"/>
    <property type="match status" value="1"/>
</dbReference>
<dbReference type="CDD" id="cd01335">
    <property type="entry name" value="Radical_SAM"/>
    <property type="match status" value="1"/>
</dbReference>
<evidence type="ECO:0000256" key="3">
    <source>
        <dbReference type="ARBA" id="ARBA00023004"/>
    </source>
</evidence>
<reference evidence="6 7" key="1">
    <citation type="submission" date="2022-11" db="EMBL/GenBank/DDBJ databases">
        <title>Haliovirga abyssi gen. nov., sp. nov., a mesophilic fermentative bacterium isolated from the Iheya North hydrothermal field and the proposal of Haliovirgaceae fam. nov.</title>
        <authorList>
            <person name="Miyazaki U."/>
            <person name="Tame A."/>
            <person name="Miyazaki J."/>
            <person name="Takai K."/>
            <person name="Sawayama S."/>
            <person name="Kitajima M."/>
            <person name="Okamoto A."/>
            <person name="Nakagawa S."/>
        </authorList>
    </citation>
    <scope>NUCLEOTIDE SEQUENCE [LARGE SCALE GENOMIC DNA]</scope>
    <source>
        <strain evidence="6 7">IC12</strain>
        <plasmid evidence="6 7">pHIC</plasmid>
    </source>
</reference>
<dbReference type="InterPro" id="IPR013785">
    <property type="entry name" value="Aldolase_TIM"/>
</dbReference>
<evidence type="ECO:0000259" key="5">
    <source>
        <dbReference type="PROSITE" id="PS51918"/>
    </source>
</evidence>
<evidence type="ECO:0000256" key="2">
    <source>
        <dbReference type="ARBA" id="ARBA00022723"/>
    </source>
</evidence>
<keyword evidence="1" id="KW-0949">S-adenosyl-L-methionine</keyword>
<protein>
    <submittedName>
        <fullName evidence="6">Radical SAM protein</fullName>
    </submittedName>
</protein>
<dbReference type="GO" id="GO:0051536">
    <property type="term" value="F:iron-sulfur cluster binding"/>
    <property type="evidence" value="ECO:0007669"/>
    <property type="project" value="UniProtKB-KW"/>
</dbReference>
<sequence length="412" mass="46986">MKEKKIYIGTDSVMNSMLSSIQEGIIKHQSNFFKVQKFTEDLVHNRTYVNCMFPSFPGRAWDRFFEGTYRVSKGENVPLWMDIVVTGRCHCNCWHCFRSSYKDNGDLEIEVIKRTIDEAYEAGTTVIGITGGEPMLRDDILDILKLIPDGMEGLFYTTGYKIDNSFAKKLSKTNVTRCLISLDHYDEKIVNTMRGYPKAYEMTMTAIKALKEANIYTGVTLCVTDDLCDREVFYKYINFVRELGADEIRVILPIPQGNLEGKNYKRLYINAMKWTREIHEKSLKNPNYPNILLFSQLESHNFIGCGAGYTYVTINNDGALTPCVCVPLTFGNVKEDGFISAYSKINSLFKGTGKTCYGKRVSKAMKEEIKDGMLAPYNEEVSKKIANKCIVNDGIAKFYDNLKNYEVKENDA</sequence>
<organism evidence="6 7">
    <name type="scientific">Haliovirga abyssi</name>
    <dbReference type="NCBI Taxonomy" id="2996794"/>
    <lineage>
        <taxon>Bacteria</taxon>
        <taxon>Fusobacteriati</taxon>
        <taxon>Fusobacteriota</taxon>
        <taxon>Fusobacteriia</taxon>
        <taxon>Fusobacteriales</taxon>
        <taxon>Haliovirgaceae</taxon>
        <taxon>Haliovirga</taxon>
    </lineage>
</organism>
<dbReference type="InterPro" id="IPR006638">
    <property type="entry name" value="Elp3/MiaA/NifB-like_rSAM"/>
</dbReference>